<dbReference type="Gene3D" id="1.20.1050.10">
    <property type="match status" value="1"/>
</dbReference>
<reference evidence="3" key="1">
    <citation type="submission" date="2015-09" db="EMBL/GenBank/DDBJ databases">
        <authorList>
            <person name="Rodrigo-Torres Lidia"/>
            <person name="Arahal R.David."/>
        </authorList>
    </citation>
    <scope>NUCLEOTIDE SEQUENCE [LARGE SCALE GENOMIC DNA]</scope>
    <source>
        <strain evidence="3">CECT 5114</strain>
    </source>
</reference>
<dbReference type="SUPFAM" id="SSF52833">
    <property type="entry name" value="Thioredoxin-like"/>
    <property type="match status" value="1"/>
</dbReference>
<organism evidence="2 3">
    <name type="scientific">Cognatishimia activa</name>
    <dbReference type="NCBI Taxonomy" id="1715691"/>
    <lineage>
        <taxon>Bacteria</taxon>
        <taxon>Pseudomonadati</taxon>
        <taxon>Pseudomonadota</taxon>
        <taxon>Alphaproteobacteria</taxon>
        <taxon>Rhodobacterales</taxon>
        <taxon>Paracoccaceae</taxon>
        <taxon>Cognatishimia</taxon>
    </lineage>
</organism>
<feature type="domain" description="GST N-terminal" evidence="1">
    <location>
        <begin position="3"/>
        <end position="85"/>
    </location>
</feature>
<keyword evidence="2" id="KW-0808">Transferase</keyword>
<name>A0A0P1IRL2_9RHOB</name>
<dbReference type="InterPro" id="IPR036249">
    <property type="entry name" value="Thioredoxin-like_sf"/>
</dbReference>
<dbReference type="PROSITE" id="PS50404">
    <property type="entry name" value="GST_NTER"/>
    <property type="match status" value="1"/>
</dbReference>
<gene>
    <name evidence="2" type="ORF">TA5114_01965</name>
</gene>
<evidence type="ECO:0000313" key="3">
    <source>
        <dbReference type="Proteomes" id="UP000051184"/>
    </source>
</evidence>
<dbReference type="Proteomes" id="UP000051184">
    <property type="component" value="Unassembled WGS sequence"/>
</dbReference>
<dbReference type="Gene3D" id="3.40.30.10">
    <property type="entry name" value="Glutaredoxin"/>
    <property type="match status" value="1"/>
</dbReference>
<dbReference type="SUPFAM" id="SSF47616">
    <property type="entry name" value="GST C-terminal domain-like"/>
    <property type="match status" value="1"/>
</dbReference>
<dbReference type="GO" id="GO:0016740">
    <property type="term" value="F:transferase activity"/>
    <property type="evidence" value="ECO:0007669"/>
    <property type="project" value="UniProtKB-KW"/>
</dbReference>
<dbReference type="EMBL" id="CYUE01000020">
    <property type="protein sequence ID" value="CUK26158.1"/>
    <property type="molecule type" value="Genomic_DNA"/>
</dbReference>
<dbReference type="CDD" id="cd03194">
    <property type="entry name" value="GST_C_3"/>
    <property type="match status" value="1"/>
</dbReference>
<dbReference type="AlphaFoldDB" id="A0A0P1IRL2"/>
<proteinExistence type="predicted"/>
<dbReference type="Pfam" id="PF13409">
    <property type="entry name" value="GST_N_2"/>
    <property type="match status" value="1"/>
</dbReference>
<evidence type="ECO:0000259" key="1">
    <source>
        <dbReference type="PROSITE" id="PS50404"/>
    </source>
</evidence>
<dbReference type="RefSeq" id="WP_058315090.1">
    <property type="nucleotide sequence ID" value="NZ_CYTO01000020.1"/>
</dbReference>
<dbReference type="InterPro" id="IPR036282">
    <property type="entry name" value="Glutathione-S-Trfase_C_sf"/>
</dbReference>
<dbReference type="InterPro" id="IPR004045">
    <property type="entry name" value="Glutathione_S-Trfase_N"/>
</dbReference>
<protein>
    <submittedName>
        <fullName evidence="2">Glutathione S-transferase</fullName>
    </submittedName>
</protein>
<accession>A0A0P1IRL2</accession>
<sequence length="293" mass="32471">MTYDLVIGDYAYSSWSLRGWLLFEKFDIPRNVTLVEFSSDASVKEQMPSFAPARTVPTIRTPDGGIISESYAIAEDLADRHPDAGIWPENPKHRSVARSLAAEMHSGFASLRNACPMNLRQSFVWESPDAAVLADLERIEEIWAWARKECGTEDGGWLCGNYSAVDAMYAPVAMRIAGFSLPVGSRALAYVDMHLNDLALRRWRAMGLVRGAHLSFYDQPHPQRAWPGPTPLKAQAAEGAPVNDLCPYSGKKSTNMLELDGVIYGFCNAFCRDKTVADPEAWPAFTQVRAEHG</sequence>
<evidence type="ECO:0000313" key="2">
    <source>
        <dbReference type="EMBL" id="CUK26158.1"/>
    </source>
</evidence>
<dbReference type="STRING" id="1715691.TA5113_02061"/>
<keyword evidence="3" id="KW-1185">Reference proteome</keyword>
<dbReference type="OrthoDB" id="9799538at2"/>